<comment type="caution">
    <text evidence="4">The sequence shown here is derived from an EMBL/GenBank/DDBJ whole genome shotgun (WGS) entry which is preliminary data.</text>
</comment>
<dbReference type="GO" id="GO:0016787">
    <property type="term" value="F:hydrolase activity"/>
    <property type="evidence" value="ECO:0007669"/>
    <property type="project" value="InterPro"/>
</dbReference>
<sequence>MSIRLPAAVTAAVLSLAVSGCSSSNLLDDVVTSSVGPTSHTASDRECLARAMFFESHRSSREGLVAVGSVVMNRVKSEEYPDTICGVVAQKKQFAPGVMTRKMNSKALPDVMAAADAVLKGERHPKVGNAKFFHTAGLKFPYKNMHYVLVAGGNAFYEKRSRGQRIRSQSQLAAEGRVENKAAPQVAEAPAPASQPQVAEAQASAPQSEALSFNAPTPTPRPDSIGALIKKEEQSASAE</sequence>
<dbReference type="Gene3D" id="1.10.10.2520">
    <property type="entry name" value="Cell wall hydrolase SleB, domain 1"/>
    <property type="match status" value="1"/>
</dbReference>
<name>A0A916RKF1_9HYPH</name>
<feature type="region of interest" description="Disordered" evidence="1">
    <location>
        <begin position="179"/>
        <end position="239"/>
    </location>
</feature>
<evidence type="ECO:0000256" key="2">
    <source>
        <dbReference type="SAM" id="SignalP"/>
    </source>
</evidence>
<dbReference type="PROSITE" id="PS51257">
    <property type="entry name" value="PROKAR_LIPOPROTEIN"/>
    <property type="match status" value="1"/>
</dbReference>
<proteinExistence type="predicted"/>
<evidence type="ECO:0000313" key="4">
    <source>
        <dbReference type="EMBL" id="GGA59682.1"/>
    </source>
</evidence>
<feature type="compositionally biased region" description="Basic and acidic residues" evidence="1">
    <location>
        <begin position="229"/>
        <end position="239"/>
    </location>
</feature>
<protein>
    <recommendedName>
        <fullName evidence="3">Cell wall hydrolase SleB domain-containing protein</fullName>
    </recommendedName>
</protein>
<dbReference type="InterPro" id="IPR042047">
    <property type="entry name" value="SleB_dom1"/>
</dbReference>
<keyword evidence="5" id="KW-1185">Reference proteome</keyword>
<gene>
    <name evidence="4" type="ORF">GCM10011385_11820</name>
</gene>
<dbReference type="Pfam" id="PF07486">
    <property type="entry name" value="Hydrolase_2"/>
    <property type="match status" value="1"/>
</dbReference>
<dbReference type="AlphaFoldDB" id="A0A916RKF1"/>
<keyword evidence="2" id="KW-0732">Signal</keyword>
<feature type="signal peptide" evidence="2">
    <location>
        <begin position="1"/>
        <end position="24"/>
    </location>
</feature>
<dbReference type="InterPro" id="IPR011105">
    <property type="entry name" value="Cell_wall_hydrolase_SleB"/>
</dbReference>
<accession>A0A916RKF1</accession>
<evidence type="ECO:0000313" key="5">
    <source>
        <dbReference type="Proteomes" id="UP000636264"/>
    </source>
</evidence>
<evidence type="ECO:0000256" key="1">
    <source>
        <dbReference type="SAM" id="MobiDB-lite"/>
    </source>
</evidence>
<feature type="domain" description="Cell wall hydrolase SleB" evidence="3">
    <location>
        <begin position="60"/>
        <end position="157"/>
    </location>
</feature>
<reference evidence="4" key="2">
    <citation type="submission" date="2020-09" db="EMBL/GenBank/DDBJ databases">
        <authorList>
            <person name="Sun Q."/>
            <person name="Zhou Y."/>
        </authorList>
    </citation>
    <scope>NUCLEOTIDE SEQUENCE</scope>
    <source>
        <strain evidence="4">CGMCC 1.15320</strain>
    </source>
</reference>
<dbReference type="Proteomes" id="UP000636264">
    <property type="component" value="Unassembled WGS sequence"/>
</dbReference>
<organism evidence="4 5">
    <name type="scientific">Nitratireductor aestuarii</name>
    <dbReference type="NCBI Taxonomy" id="1735103"/>
    <lineage>
        <taxon>Bacteria</taxon>
        <taxon>Pseudomonadati</taxon>
        <taxon>Pseudomonadota</taxon>
        <taxon>Alphaproteobacteria</taxon>
        <taxon>Hyphomicrobiales</taxon>
        <taxon>Phyllobacteriaceae</taxon>
        <taxon>Nitratireductor</taxon>
    </lineage>
</organism>
<feature type="compositionally biased region" description="Low complexity" evidence="1">
    <location>
        <begin position="182"/>
        <end position="210"/>
    </location>
</feature>
<evidence type="ECO:0000259" key="3">
    <source>
        <dbReference type="Pfam" id="PF07486"/>
    </source>
</evidence>
<reference evidence="4" key="1">
    <citation type="journal article" date="2014" name="Int. J. Syst. Evol. Microbiol.">
        <title>Complete genome sequence of Corynebacterium casei LMG S-19264T (=DSM 44701T), isolated from a smear-ripened cheese.</title>
        <authorList>
            <consortium name="US DOE Joint Genome Institute (JGI-PGF)"/>
            <person name="Walter F."/>
            <person name="Albersmeier A."/>
            <person name="Kalinowski J."/>
            <person name="Ruckert C."/>
        </authorList>
    </citation>
    <scope>NUCLEOTIDE SEQUENCE</scope>
    <source>
        <strain evidence="4">CGMCC 1.15320</strain>
    </source>
</reference>
<dbReference type="EMBL" id="BMIF01000002">
    <property type="protein sequence ID" value="GGA59682.1"/>
    <property type="molecule type" value="Genomic_DNA"/>
</dbReference>
<feature type="chain" id="PRO_5037087772" description="Cell wall hydrolase SleB domain-containing protein" evidence="2">
    <location>
        <begin position="25"/>
        <end position="239"/>
    </location>
</feature>